<evidence type="ECO:0000256" key="4">
    <source>
        <dbReference type="ARBA" id="ARBA00030209"/>
    </source>
</evidence>
<dbReference type="InterPro" id="IPR013116">
    <property type="entry name" value="KARI_N"/>
</dbReference>
<dbReference type="InterPro" id="IPR006509">
    <property type="entry name" value="RBM39_SF"/>
</dbReference>
<dbReference type="SUPFAM" id="SSF54928">
    <property type="entry name" value="RNA-binding domain, RBD"/>
    <property type="match status" value="2"/>
</dbReference>
<feature type="domain" description="RRM" evidence="8">
    <location>
        <begin position="655"/>
        <end position="733"/>
    </location>
</feature>
<dbReference type="PANTHER" id="PTHR48036">
    <property type="entry name" value="SPLICING FACTOR (PAD-1), PUTATIVE (AFU_ORTHOLOGUE AFUA_1G15810)-RELATED"/>
    <property type="match status" value="1"/>
</dbReference>
<dbReference type="InterPro" id="IPR035979">
    <property type="entry name" value="RBD_domain_sf"/>
</dbReference>
<dbReference type="SUPFAM" id="SSF48179">
    <property type="entry name" value="6-phosphogluconate dehydrogenase C-terminal domain-like"/>
    <property type="match status" value="1"/>
</dbReference>
<keyword evidence="11" id="KW-1185">Reference proteome</keyword>
<reference evidence="10" key="1">
    <citation type="submission" date="2022-07" db="EMBL/GenBank/DDBJ databases">
        <title>The genome of Lyophyllum shimeji provides insight into the initial evolution of ectomycorrhizal fungal genome.</title>
        <authorList>
            <person name="Kobayashi Y."/>
            <person name="Shibata T."/>
            <person name="Hirakawa H."/>
            <person name="Shigenobu S."/>
            <person name="Nishiyama T."/>
            <person name="Yamada A."/>
            <person name="Hasebe M."/>
            <person name="Kawaguchi M."/>
        </authorList>
    </citation>
    <scope>NUCLEOTIDE SEQUENCE</scope>
    <source>
        <strain evidence="10">AT787</strain>
    </source>
</reference>
<evidence type="ECO:0000256" key="1">
    <source>
        <dbReference type="ARBA" id="ARBA00022553"/>
    </source>
</evidence>
<protein>
    <recommendedName>
        <fullName evidence="5">Acetohydroxy-acid reductoisomerase</fullName>
    </recommendedName>
    <alternativeName>
        <fullName evidence="4">Alpha-keto-beta-hydroxylacyl reductoisomerase</fullName>
    </alternativeName>
</protein>
<dbReference type="AlphaFoldDB" id="A0A9P3PIN4"/>
<proteinExistence type="predicted"/>
<dbReference type="PROSITE" id="PS50102">
    <property type="entry name" value="RRM"/>
    <property type="match status" value="3"/>
</dbReference>
<evidence type="ECO:0000256" key="3">
    <source>
        <dbReference type="ARBA" id="ARBA00022884"/>
    </source>
</evidence>
<evidence type="ECO:0000256" key="7">
    <source>
        <dbReference type="SAM" id="MobiDB-lite"/>
    </source>
</evidence>
<dbReference type="InterPro" id="IPR008927">
    <property type="entry name" value="6-PGluconate_DH-like_C_sf"/>
</dbReference>
<dbReference type="EMBL" id="BRPK01000003">
    <property type="protein sequence ID" value="GLB36121.1"/>
    <property type="molecule type" value="Genomic_DNA"/>
</dbReference>
<dbReference type="OrthoDB" id="5411533at2759"/>
<feature type="domain" description="KARI N-terminal Rossmann" evidence="9">
    <location>
        <begin position="3"/>
        <end position="186"/>
    </location>
</feature>
<feature type="domain" description="RRM" evidence="8">
    <location>
        <begin position="555"/>
        <end position="630"/>
    </location>
</feature>
<dbReference type="InterPro" id="IPR012677">
    <property type="entry name" value="Nucleotide-bd_a/b_plait_sf"/>
</dbReference>
<dbReference type="Pfam" id="PF00076">
    <property type="entry name" value="RRM_1"/>
    <property type="match status" value="3"/>
</dbReference>
<dbReference type="Pfam" id="PF01450">
    <property type="entry name" value="KARI_C"/>
    <property type="match status" value="1"/>
</dbReference>
<name>A0A9P3PIN4_LYOSH</name>
<evidence type="ECO:0000256" key="6">
    <source>
        <dbReference type="PROSITE-ProRule" id="PRU00176"/>
    </source>
</evidence>
<dbReference type="Proteomes" id="UP001063166">
    <property type="component" value="Unassembled WGS sequence"/>
</dbReference>
<dbReference type="GO" id="GO:0004455">
    <property type="term" value="F:ketol-acid reductoisomerase activity"/>
    <property type="evidence" value="ECO:0007669"/>
    <property type="project" value="InterPro"/>
</dbReference>
<dbReference type="GO" id="GO:0005634">
    <property type="term" value="C:nucleus"/>
    <property type="evidence" value="ECO:0007669"/>
    <property type="project" value="InterPro"/>
</dbReference>
<dbReference type="PROSITE" id="PS51850">
    <property type="entry name" value="KARI_N"/>
    <property type="match status" value="1"/>
</dbReference>
<dbReference type="Gene3D" id="6.10.240.10">
    <property type="match status" value="1"/>
</dbReference>
<feature type="region of interest" description="Disordered" evidence="7">
    <location>
        <begin position="346"/>
        <end position="372"/>
    </location>
</feature>
<dbReference type="Pfam" id="PF15519">
    <property type="entry name" value="RBM39linker"/>
    <property type="match status" value="1"/>
</dbReference>
<dbReference type="Gene3D" id="3.40.50.720">
    <property type="entry name" value="NAD(P)-binding Rossmann-like Domain"/>
    <property type="match status" value="1"/>
</dbReference>
<dbReference type="GO" id="GO:0003723">
    <property type="term" value="F:RNA binding"/>
    <property type="evidence" value="ECO:0007669"/>
    <property type="project" value="UniProtKB-UniRule"/>
</dbReference>
<keyword evidence="2" id="KW-0677">Repeat</keyword>
<feature type="compositionally biased region" description="Polar residues" evidence="7">
    <location>
        <begin position="346"/>
        <end position="355"/>
    </location>
</feature>
<dbReference type="GO" id="GO:0009082">
    <property type="term" value="P:branched-chain amino acid biosynthetic process"/>
    <property type="evidence" value="ECO:0007669"/>
    <property type="project" value="InterPro"/>
</dbReference>
<dbReference type="GO" id="GO:0006397">
    <property type="term" value="P:mRNA processing"/>
    <property type="evidence" value="ECO:0007669"/>
    <property type="project" value="InterPro"/>
</dbReference>
<keyword evidence="3 6" id="KW-0694">RNA-binding</keyword>
<dbReference type="Pfam" id="PF07991">
    <property type="entry name" value="KARI_N"/>
    <property type="match status" value="1"/>
</dbReference>
<sequence length="953" mass="104352">MSAKIYYDSDADLGVLENKQIVFLGFGNQGAAQAQNLRDSGIPNDNILIANREDSYAVDARSKGFRVEHDFANAGAVADVLFLLIPDQVQPRVFNEQVAPTLRETATIVIASGYNVFYKLLNFHPKQDVVMVAPRMIGSSVRSLYEKEKGFPCFVSVEQDGSGTGLATALALSRAIGATRAGAIASSAREETAMDLFAEQALWPNIIMLFREAFSVLKEAGCSDEALCYEMWMSKEPAEIFERAAEDGFIQQLKHHSTVSQFGQLSGARALDGAAAREHFKDILNNQILNGKFCKEFSKIEADLEKEGLENPLNELYRTAEESELGQAEKRMTRAAIARHAITQPTRTVPGSPTVPSRAREKGVTEETTKSAAGGAVVRTGIVKGIDLGTDTGIGTETGRDVVKEKNEVTGVTDLVPEVIVDIVIETATGTVATERTGTEGANEAMTSTNPANIESRKVARSESDRRTTTMTSLGLRLLLGYRPLRRGTVQDPLEETARWISKVEDPSMQETNLTIGHDTGAGNTMMPGIAEGAREALRFLSSELRQSMRPLQTNLTTLTSLRRMILKHDLYKLGEGTVMDSRIVTDRLSRRSKGIGYVEFRSIDLVEKAIALSGTVVMGLPIMVQLTESERNRLHPGDGNLNLPPGVSAPHGAMQLYVGSLHFNLTESDIKQVFEPFGELEFVDLHRDPMTGRSKGYAFVQYKRAEDARMALEQMEGFELAGRTLRVNTVHEKGTARYTQQDSLDEAGGGNLNAASRQALMQKLARTEPALIKPEPVLKPTITQAMQSRSVLLTNMFDPEEETERDWDKELAEDVKSECEDKYGLVEAIKVERETQGEIYVKFSSIDTAKKAVQGLNGRLISSELYASAPAQRDSEFIVILSRTVGTVSSARCTDNTKEMIADIPHRHVAYKISSTDVGGCARAGLMVTLNTSSSLASTRMAQPSISYYSAM</sequence>
<dbReference type="SUPFAM" id="SSF51735">
    <property type="entry name" value="NAD(P)-binding Rossmann-fold domains"/>
    <property type="match status" value="1"/>
</dbReference>
<dbReference type="InterPro" id="IPR029123">
    <property type="entry name" value="RBM39_linker"/>
</dbReference>
<dbReference type="Gene3D" id="3.30.70.330">
    <property type="match status" value="3"/>
</dbReference>
<dbReference type="InterPro" id="IPR000506">
    <property type="entry name" value="KARI_C"/>
</dbReference>
<organism evidence="10 11">
    <name type="scientific">Lyophyllum shimeji</name>
    <name type="common">Hon-shimeji</name>
    <name type="synonym">Tricholoma shimeji</name>
    <dbReference type="NCBI Taxonomy" id="47721"/>
    <lineage>
        <taxon>Eukaryota</taxon>
        <taxon>Fungi</taxon>
        <taxon>Dikarya</taxon>
        <taxon>Basidiomycota</taxon>
        <taxon>Agaricomycotina</taxon>
        <taxon>Agaricomycetes</taxon>
        <taxon>Agaricomycetidae</taxon>
        <taxon>Agaricales</taxon>
        <taxon>Tricholomatineae</taxon>
        <taxon>Lyophyllaceae</taxon>
        <taxon>Lyophyllum</taxon>
    </lineage>
</organism>
<evidence type="ECO:0000313" key="11">
    <source>
        <dbReference type="Proteomes" id="UP001063166"/>
    </source>
</evidence>
<dbReference type="CDD" id="cd12284">
    <property type="entry name" value="RRM2_RBM23_RBM39"/>
    <property type="match status" value="1"/>
</dbReference>
<dbReference type="InterPro" id="IPR036291">
    <property type="entry name" value="NAD(P)-bd_dom_sf"/>
</dbReference>
<feature type="domain" description="RRM" evidence="8">
    <location>
        <begin position="790"/>
        <end position="874"/>
    </location>
</feature>
<keyword evidence="1" id="KW-0597">Phosphoprotein</keyword>
<evidence type="ECO:0000256" key="2">
    <source>
        <dbReference type="ARBA" id="ARBA00022737"/>
    </source>
</evidence>
<dbReference type="InterPro" id="IPR000504">
    <property type="entry name" value="RRM_dom"/>
</dbReference>
<dbReference type="CDD" id="cd12285">
    <property type="entry name" value="RRM3_RBM39_like"/>
    <property type="match status" value="1"/>
</dbReference>
<feature type="compositionally biased region" description="Basic and acidic residues" evidence="7">
    <location>
        <begin position="358"/>
        <end position="369"/>
    </location>
</feature>
<evidence type="ECO:0000259" key="9">
    <source>
        <dbReference type="PROSITE" id="PS51850"/>
    </source>
</evidence>
<evidence type="ECO:0000256" key="5">
    <source>
        <dbReference type="ARBA" id="ARBA00030593"/>
    </source>
</evidence>
<accession>A0A9P3PIN4</accession>
<dbReference type="SMART" id="SM00360">
    <property type="entry name" value="RRM"/>
    <property type="match status" value="3"/>
</dbReference>
<evidence type="ECO:0000313" key="10">
    <source>
        <dbReference type="EMBL" id="GLB36121.1"/>
    </source>
</evidence>
<comment type="caution">
    <text evidence="10">The sequence shown here is derived from an EMBL/GenBank/DDBJ whole genome shotgun (WGS) entry which is preliminary data.</text>
</comment>
<evidence type="ECO:0000259" key="8">
    <source>
        <dbReference type="PROSITE" id="PS50102"/>
    </source>
</evidence>
<gene>
    <name evidence="10" type="ORF">LshimejAT787_0304090</name>
</gene>